<proteinExistence type="predicted"/>
<feature type="compositionally biased region" description="Polar residues" evidence="1">
    <location>
        <begin position="13"/>
        <end position="28"/>
    </location>
</feature>
<dbReference type="EMBL" id="JBJUIK010000007">
    <property type="protein sequence ID" value="KAL3522004.1"/>
    <property type="molecule type" value="Genomic_DNA"/>
</dbReference>
<feature type="compositionally biased region" description="Basic and acidic residues" evidence="1">
    <location>
        <begin position="47"/>
        <end position="91"/>
    </location>
</feature>
<protein>
    <submittedName>
        <fullName evidence="2">Uncharacterized protein</fullName>
    </submittedName>
</protein>
<sequence>MEEEGRKRDQSKNDGNNQLINDSNNQLINPLLGYFSNPMGVRRRWRDGKGRGFKREEGKWRQEEMELGRGKGKGKGKEMERQSEMRGGLEGRKRRHGRGGGKVERQREMGEEITTMRGKKDCGICSRLGLVQFWLEGDSQHVIKVLNSEEDDHSSLGPVTDDTKYWIANFELPPIY</sequence>
<accession>A0ABD2ZS89</accession>
<keyword evidence="3" id="KW-1185">Reference proteome</keyword>
<dbReference type="Proteomes" id="UP001630127">
    <property type="component" value="Unassembled WGS sequence"/>
</dbReference>
<feature type="region of interest" description="Disordered" evidence="1">
    <location>
        <begin position="1"/>
        <end position="106"/>
    </location>
</feature>
<organism evidence="2 3">
    <name type="scientific">Cinchona calisaya</name>
    <dbReference type="NCBI Taxonomy" id="153742"/>
    <lineage>
        <taxon>Eukaryota</taxon>
        <taxon>Viridiplantae</taxon>
        <taxon>Streptophyta</taxon>
        <taxon>Embryophyta</taxon>
        <taxon>Tracheophyta</taxon>
        <taxon>Spermatophyta</taxon>
        <taxon>Magnoliopsida</taxon>
        <taxon>eudicotyledons</taxon>
        <taxon>Gunneridae</taxon>
        <taxon>Pentapetalae</taxon>
        <taxon>asterids</taxon>
        <taxon>lamiids</taxon>
        <taxon>Gentianales</taxon>
        <taxon>Rubiaceae</taxon>
        <taxon>Cinchonoideae</taxon>
        <taxon>Cinchoneae</taxon>
        <taxon>Cinchona</taxon>
    </lineage>
</organism>
<gene>
    <name evidence="2" type="ORF">ACH5RR_014838</name>
</gene>
<evidence type="ECO:0000313" key="2">
    <source>
        <dbReference type="EMBL" id="KAL3522004.1"/>
    </source>
</evidence>
<reference evidence="2 3" key="1">
    <citation type="submission" date="2024-11" db="EMBL/GenBank/DDBJ databases">
        <title>A near-complete genome assembly of Cinchona calisaya.</title>
        <authorList>
            <person name="Lian D.C."/>
            <person name="Zhao X.W."/>
            <person name="Wei L."/>
        </authorList>
    </citation>
    <scope>NUCLEOTIDE SEQUENCE [LARGE SCALE GENOMIC DNA]</scope>
    <source>
        <tissue evidence="2">Nenye</tissue>
    </source>
</reference>
<dbReference type="AlphaFoldDB" id="A0ABD2ZS89"/>
<feature type="compositionally biased region" description="Basic and acidic residues" evidence="1">
    <location>
        <begin position="1"/>
        <end position="12"/>
    </location>
</feature>
<evidence type="ECO:0000256" key="1">
    <source>
        <dbReference type="SAM" id="MobiDB-lite"/>
    </source>
</evidence>
<evidence type="ECO:0000313" key="3">
    <source>
        <dbReference type="Proteomes" id="UP001630127"/>
    </source>
</evidence>
<name>A0ABD2ZS89_9GENT</name>
<comment type="caution">
    <text evidence="2">The sequence shown here is derived from an EMBL/GenBank/DDBJ whole genome shotgun (WGS) entry which is preliminary data.</text>
</comment>